<evidence type="ECO:0000259" key="3">
    <source>
        <dbReference type="Pfam" id="PF01326"/>
    </source>
</evidence>
<comment type="caution">
    <text evidence="4">The sequence shown here is derived from an EMBL/GenBank/DDBJ whole genome shotgun (WGS) entry which is preliminary data.</text>
</comment>
<comment type="similarity">
    <text evidence="1">Belongs to the PEP-utilizing enzyme family.</text>
</comment>
<dbReference type="EMBL" id="BPLR01010177">
    <property type="protein sequence ID" value="GIY37511.1"/>
    <property type="molecule type" value="Genomic_DNA"/>
</dbReference>
<evidence type="ECO:0000256" key="2">
    <source>
        <dbReference type="SAM" id="Phobius"/>
    </source>
</evidence>
<dbReference type="PANTHER" id="PTHR43615:SF1">
    <property type="entry name" value="PPDK_N DOMAIN-CONTAINING PROTEIN"/>
    <property type="match status" value="1"/>
</dbReference>
<dbReference type="Gene3D" id="3.30.1490.20">
    <property type="entry name" value="ATP-grasp fold, A domain"/>
    <property type="match status" value="1"/>
</dbReference>
<evidence type="ECO:0000313" key="4">
    <source>
        <dbReference type="EMBL" id="GIY37511.1"/>
    </source>
</evidence>
<dbReference type="Pfam" id="PF01326">
    <property type="entry name" value="PPDK_N"/>
    <property type="match status" value="1"/>
</dbReference>
<keyword evidence="2" id="KW-0472">Membrane</keyword>
<evidence type="ECO:0000256" key="1">
    <source>
        <dbReference type="ARBA" id="ARBA00007837"/>
    </source>
</evidence>
<dbReference type="Gene3D" id="3.30.470.20">
    <property type="entry name" value="ATP-grasp fold, B domain"/>
    <property type="match status" value="1"/>
</dbReference>
<feature type="transmembrane region" description="Helical" evidence="2">
    <location>
        <begin position="6"/>
        <end position="29"/>
    </location>
</feature>
<dbReference type="InterPro" id="IPR051549">
    <property type="entry name" value="PEP_Utilizing_Enz"/>
</dbReference>
<feature type="domain" description="Pyruvate phosphate dikinase AMP/ATP-binding" evidence="3">
    <location>
        <begin position="427"/>
        <end position="629"/>
    </location>
</feature>
<dbReference type="GO" id="GO:0016301">
    <property type="term" value="F:kinase activity"/>
    <property type="evidence" value="ECO:0007669"/>
    <property type="project" value="InterPro"/>
</dbReference>
<reference evidence="4 5" key="1">
    <citation type="submission" date="2021-06" db="EMBL/GenBank/DDBJ databases">
        <title>Caerostris extrusa draft genome.</title>
        <authorList>
            <person name="Kono N."/>
            <person name="Arakawa K."/>
        </authorList>
    </citation>
    <scope>NUCLEOTIDE SEQUENCE [LARGE SCALE GENOMIC DNA]</scope>
</reference>
<dbReference type="PANTHER" id="PTHR43615">
    <property type="entry name" value="PHOSPHOENOLPYRUVATE SYNTHASE-RELATED"/>
    <property type="match status" value="1"/>
</dbReference>
<protein>
    <submittedName>
        <fullName evidence="4">Probable phosphoenolpyruvate synthase</fullName>
    </submittedName>
</protein>
<keyword evidence="2" id="KW-1133">Transmembrane helix</keyword>
<dbReference type="InterPro" id="IPR013815">
    <property type="entry name" value="ATP_grasp_subdomain_1"/>
</dbReference>
<organism evidence="4 5">
    <name type="scientific">Caerostris extrusa</name>
    <name type="common">Bark spider</name>
    <name type="synonym">Caerostris bankana</name>
    <dbReference type="NCBI Taxonomy" id="172846"/>
    <lineage>
        <taxon>Eukaryota</taxon>
        <taxon>Metazoa</taxon>
        <taxon>Ecdysozoa</taxon>
        <taxon>Arthropoda</taxon>
        <taxon>Chelicerata</taxon>
        <taxon>Arachnida</taxon>
        <taxon>Araneae</taxon>
        <taxon>Araneomorphae</taxon>
        <taxon>Entelegynae</taxon>
        <taxon>Araneoidea</taxon>
        <taxon>Araneidae</taxon>
        <taxon>Caerostris</taxon>
    </lineage>
</organism>
<dbReference type="SUPFAM" id="SSF56059">
    <property type="entry name" value="Glutathione synthetase ATP-binding domain-like"/>
    <property type="match status" value="1"/>
</dbReference>
<name>A0AAV4SX23_CAEEX</name>
<gene>
    <name evidence="4" type="primary">ppsA</name>
    <name evidence="4" type="ORF">CEXT_418361</name>
</gene>
<evidence type="ECO:0000313" key="5">
    <source>
        <dbReference type="Proteomes" id="UP001054945"/>
    </source>
</evidence>
<dbReference type="InterPro" id="IPR002192">
    <property type="entry name" value="PPDK_AMP/ATP-bd"/>
</dbReference>
<accession>A0AAV4SX23</accession>
<proteinExistence type="inferred from homology"/>
<sequence>MIVSFIVALITAPLELIYWIKWLITYAAIRFCKSLHHKRFELYDINALGDPVKLGYLVPPLEKEIESPRPDSQLLESADEVFFYGVNSKSECLLVRIARGFNQTACAWIYLKLANGKTYSLTESTGVQQSFEGQCQQFTCGKLQMHYMCPMRRWRIFYCGMLKETSNGKENPEDTVFVKFAFLYKASSDVYDCTLGTNPQGFTSAIARAKWKVPFVPPIKEFKDSVNFYFQTGVIAGTVSVNDGEEYEMYLFGEKGRNIAKFANVPGSKCITILGSVPSNGLVIHASEMSFYNIFENAPVGFVVDPNGEMVSLKKMGVNITSFAAENNPRSFKASFNAGRNYEMSGIMAEPIVNEVGYQGWSGSVQLAFVEFEVQNKKGYGLILFGEVQKATMPTFNVPASNMSLPKTVPLTVKFTDEVSQFGEVSGGKGSSLGKLTHLSKVEKFIVPKGIIVTTSAYKAFLTSEIHNAVKHLEDVAYGNESGDLKESCAKVASLVENTELPNEIRHSIIENLADSFGDEVNRLKFAVRSSATGEDTASMSAAGQMDTFLGVQGLKDIFTAVTKCWASQFGYIAIEYKRRNGQVLNSPMAVVIQEMVACEVSGVLFTCDPLTSNPSKITITANYGLGEVMLQT</sequence>
<keyword evidence="5" id="KW-1185">Reference proteome</keyword>
<dbReference type="GO" id="GO:0005524">
    <property type="term" value="F:ATP binding"/>
    <property type="evidence" value="ECO:0007669"/>
    <property type="project" value="InterPro"/>
</dbReference>
<keyword evidence="2" id="KW-0812">Transmembrane</keyword>
<dbReference type="Proteomes" id="UP001054945">
    <property type="component" value="Unassembled WGS sequence"/>
</dbReference>
<dbReference type="AlphaFoldDB" id="A0AAV4SX23"/>